<dbReference type="InParanoid" id="A0C803"/>
<dbReference type="AlphaFoldDB" id="A0C803"/>
<evidence type="ECO:0000313" key="3">
    <source>
        <dbReference type="Proteomes" id="UP000000600"/>
    </source>
</evidence>
<keyword evidence="3" id="KW-1185">Reference proteome</keyword>
<dbReference type="InterPro" id="IPR013320">
    <property type="entry name" value="ConA-like_dom_sf"/>
</dbReference>
<evidence type="ECO:0008006" key="4">
    <source>
        <dbReference type="Google" id="ProtNLM"/>
    </source>
</evidence>
<name>A0C803_PARTE</name>
<dbReference type="Proteomes" id="UP000000600">
    <property type="component" value="Unassembled WGS sequence"/>
</dbReference>
<dbReference type="RefSeq" id="XP_001434317.1">
    <property type="nucleotide sequence ID" value="XM_001434280.1"/>
</dbReference>
<proteinExistence type="predicted"/>
<dbReference type="KEGG" id="ptm:GSPATT00036051001"/>
<dbReference type="EMBL" id="CT868049">
    <property type="protein sequence ID" value="CAK66920.1"/>
    <property type="molecule type" value="Genomic_DNA"/>
</dbReference>
<dbReference type="HOGENOM" id="CLU_517281_0_0_1"/>
<feature type="coiled-coil region" evidence="1">
    <location>
        <begin position="276"/>
        <end position="331"/>
    </location>
</feature>
<protein>
    <recommendedName>
        <fullName evidence="4">SPRY domain-containing protein</fullName>
    </recommendedName>
</protein>
<organism evidence="2 3">
    <name type="scientific">Paramecium tetraurelia</name>
    <dbReference type="NCBI Taxonomy" id="5888"/>
    <lineage>
        <taxon>Eukaryota</taxon>
        <taxon>Sar</taxon>
        <taxon>Alveolata</taxon>
        <taxon>Ciliophora</taxon>
        <taxon>Intramacronucleata</taxon>
        <taxon>Oligohymenophorea</taxon>
        <taxon>Peniculida</taxon>
        <taxon>Parameciidae</taxon>
        <taxon>Paramecium</taxon>
    </lineage>
</organism>
<dbReference type="SUPFAM" id="SSF49899">
    <property type="entry name" value="Concanavalin A-like lectins/glucanases"/>
    <property type="match status" value="1"/>
</dbReference>
<evidence type="ECO:0000256" key="1">
    <source>
        <dbReference type="SAM" id="Coils"/>
    </source>
</evidence>
<dbReference type="Gene3D" id="2.60.120.920">
    <property type="match status" value="1"/>
</dbReference>
<sequence>MELDKLEADNQFYDSIEQMFQSFTSNPSYNQVIDHLQQNRNTDKQQEVKAFGIQNQKELDKSKTPCLNIKCNKHGKEIIMLNLEQNQVESSRLICVDCIHNNDPIKYTSLQNANLRWKYKNQDKIRADQNSRLLQQESIISNLKEIREQHNKILCELIEKLNNEQQSIQEVLQNQLDQTDIYEFNQEQIEEITLILCKKDKLTVSSDLQANIDQEDQIRYNLITNNLTNLFEYGLLKREEILKILGQDNSFAETLNDSIKSNEILRNGKVFIKEKYQVFKEDCQNLTLQINNLDQQLKEKNINITKVNELLQQKEQQLTQLQRDCKDVQYLQLQIQIQQLLQQQEQNQILNQYPFKLTFSQQFKHDACQISQDGKMVILHGMCGMYCCICDQIIPKHGLVKFAFRILNNSYLMIGICFRDMIQKNGYYDNYGKGAYFIDKDGKCFNHDQYDKNDKCISFKFTFNDIVIVEVDIQNKYIKWIKQSTNESYVNIKLYVKKLNIDTTQDLYPCVNLHYYSKAEIFSQFNE</sequence>
<dbReference type="InterPro" id="IPR043136">
    <property type="entry name" value="B30.2/SPRY_sf"/>
</dbReference>
<keyword evidence="1" id="KW-0175">Coiled coil</keyword>
<dbReference type="OrthoDB" id="317460at2759"/>
<evidence type="ECO:0000313" key="2">
    <source>
        <dbReference type="EMBL" id="CAK66920.1"/>
    </source>
</evidence>
<accession>A0C803</accession>
<gene>
    <name evidence="2" type="ORF">GSPATT00036051001</name>
</gene>
<reference evidence="2 3" key="1">
    <citation type="journal article" date="2006" name="Nature">
        <title>Global trends of whole-genome duplications revealed by the ciliate Paramecium tetraurelia.</title>
        <authorList>
            <consortium name="Genoscope"/>
            <person name="Aury J.-M."/>
            <person name="Jaillon O."/>
            <person name="Duret L."/>
            <person name="Noel B."/>
            <person name="Jubin C."/>
            <person name="Porcel B.M."/>
            <person name="Segurens B."/>
            <person name="Daubin V."/>
            <person name="Anthouard V."/>
            <person name="Aiach N."/>
            <person name="Arnaiz O."/>
            <person name="Billaut A."/>
            <person name="Beisson J."/>
            <person name="Blanc I."/>
            <person name="Bouhouche K."/>
            <person name="Camara F."/>
            <person name="Duharcourt S."/>
            <person name="Guigo R."/>
            <person name="Gogendeau D."/>
            <person name="Katinka M."/>
            <person name="Keller A.-M."/>
            <person name="Kissmehl R."/>
            <person name="Klotz C."/>
            <person name="Koll F."/>
            <person name="Le Moue A."/>
            <person name="Lepere C."/>
            <person name="Malinsky S."/>
            <person name="Nowacki M."/>
            <person name="Nowak J.K."/>
            <person name="Plattner H."/>
            <person name="Poulain J."/>
            <person name="Ruiz F."/>
            <person name="Serrano V."/>
            <person name="Zagulski M."/>
            <person name="Dessen P."/>
            <person name="Betermier M."/>
            <person name="Weissenbach J."/>
            <person name="Scarpelli C."/>
            <person name="Schachter V."/>
            <person name="Sperling L."/>
            <person name="Meyer E."/>
            <person name="Cohen J."/>
            <person name="Wincker P."/>
        </authorList>
    </citation>
    <scope>NUCLEOTIDE SEQUENCE [LARGE SCALE GENOMIC DNA]</scope>
    <source>
        <strain evidence="2 3">Stock d4-2</strain>
    </source>
</reference>
<dbReference type="GeneID" id="5020106"/>